<feature type="compositionally biased region" description="Polar residues" evidence="1">
    <location>
        <begin position="176"/>
        <end position="186"/>
    </location>
</feature>
<dbReference type="Proteomes" id="UP001629113">
    <property type="component" value="Unassembled WGS sequence"/>
</dbReference>
<evidence type="ECO:0000256" key="1">
    <source>
        <dbReference type="SAM" id="MobiDB-lite"/>
    </source>
</evidence>
<proteinExistence type="predicted"/>
<comment type="caution">
    <text evidence="2">The sequence shown here is derived from an EMBL/GenBank/DDBJ whole genome shotgun (WGS) entry which is preliminary data.</text>
</comment>
<accession>A0ABR4PHZ5</accession>
<sequence>MLTIIPPVLSTDRTDVGTRRPPEDRARPSSPDIEHIMAEPSNSKINASTKGCDSSISSMAVTAKQELSICPTNGLAEKSNQEPLPVMPHASSRQEVCGNIKLEPDDVASFKLSSVPSAPSTEHPARMNCPPFLAGIGYPFPNPPPYIQGPPNNEQANRKRKLELAPGRENEMFQRPSGSAQGTQRPQDYRKPADYLNSSSIAASRSDHFRPSAIAAQMCAQQLRSQNTKADVQIKVELVPLVHHISPLPKERPDLRLDVSYCTREEAFRAQFMAFLLCETSPGASVLFSVVMKTVNNIHPVVRYMRICNGPSNPNSKIFVADGRNGFHLLTVGNNSTRNARCLFEIQNMGETFMAEKDGIYNGKQSSANSQPLGTKLPKENLALDDPQHAPYKCEDEEAKRRRLDDEVIYRWLGPGATTRMGLT</sequence>
<keyword evidence="3" id="KW-1185">Reference proteome</keyword>
<feature type="region of interest" description="Disordered" evidence="1">
    <location>
        <begin position="170"/>
        <end position="192"/>
    </location>
</feature>
<protein>
    <submittedName>
        <fullName evidence="2">Uncharacterized protein</fullName>
    </submittedName>
</protein>
<reference evidence="2 3" key="1">
    <citation type="submission" date="2024-06" db="EMBL/GenBank/DDBJ databases">
        <title>Complete genome of Phlyctema vagabunda strain 19-DSS-EL-015.</title>
        <authorList>
            <person name="Fiorenzani C."/>
        </authorList>
    </citation>
    <scope>NUCLEOTIDE SEQUENCE [LARGE SCALE GENOMIC DNA]</scope>
    <source>
        <strain evidence="2 3">19-DSS-EL-015</strain>
    </source>
</reference>
<gene>
    <name evidence="2" type="ORF">PVAG01_04714</name>
</gene>
<feature type="region of interest" description="Disordered" evidence="1">
    <location>
        <begin position="1"/>
        <end position="34"/>
    </location>
</feature>
<dbReference type="EMBL" id="JBFCZG010000004">
    <property type="protein sequence ID" value="KAL3422967.1"/>
    <property type="molecule type" value="Genomic_DNA"/>
</dbReference>
<evidence type="ECO:0000313" key="3">
    <source>
        <dbReference type="Proteomes" id="UP001629113"/>
    </source>
</evidence>
<feature type="compositionally biased region" description="Basic and acidic residues" evidence="1">
    <location>
        <begin position="12"/>
        <end position="34"/>
    </location>
</feature>
<name>A0ABR4PHZ5_9HELO</name>
<organism evidence="2 3">
    <name type="scientific">Phlyctema vagabunda</name>
    <dbReference type="NCBI Taxonomy" id="108571"/>
    <lineage>
        <taxon>Eukaryota</taxon>
        <taxon>Fungi</taxon>
        <taxon>Dikarya</taxon>
        <taxon>Ascomycota</taxon>
        <taxon>Pezizomycotina</taxon>
        <taxon>Leotiomycetes</taxon>
        <taxon>Helotiales</taxon>
        <taxon>Dermateaceae</taxon>
        <taxon>Phlyctema</taxon>
    </lineage>
</organism>
<evidence type="ECO:0000313" key="2">
    <source>
        <dbReference type="EMBL" id="KAL3422967.1"/>
    </source>
</evidence>